<organism evidence="2 3">
    <name type="scientific">Tricholomella constricta</name>
    <dbReference type="NCBI Taxonomy" id="117010"/>
    <lineage>
        <taxon>Eukaryota</taxon>
        <taxon>Fungi</taxon>
        <taxon>Dikarya</taxon>
        <taxon>Basidiomycota</taxon>
        <taxon>Agaricomycotina</taxon>
        <taxon>Agaricomycetes</taxon>
        <taxon>Agaricomycetidae</taxon>
        <taxon>Agaricales</taxon>
        <taxon>Tricholomatineae</taxon>
        <taxon>Lyophyllaceae</taxon>
        <taxon>Tricholomella</taxon>
    </lineage>
</organism>
<feature type="compositionally biased region" description="Acidic residues" evidence="1">
    <location>
        <begin position="378"/>
        <end position="396"/>
    </location>
</feature>
<dbReference type="EMBL" id="JAACJP010000047">
    <property type="protein sequence ID" value="KAF5371369.1"/>
    <property type="molecule type" value="Genomic_DNA"/>
</dbReference>
<keyword evidence="3" id="KW-1185">Reference proteome</keyword>
<protein>
    <submittedName>
        <fullName evidence="2">Uncharacterized protein</fullName>
    </submittedName>
</protein>
<dbReference type="Proteomes" id="UP000565441">
    <property type="component" value="Unassembled WGS sequence"/>
</dbReference>
<dbReference type="AlphaFoldDB" id="A0A8H5GUR2"/>
<evidence type="ECO:0000313" key="2">
    <source>
        <dbReference type="EMBL" id="KAF5371369.1"/>
    </source>
</evidence>
<accession>A0A8H5GUR2</accession>
<feature type="compositionally biased region" description="Basic and acidic residues" evidence="1">
    <location>
        <begin position="261"/>
        <end position="273"/>
    </location>
</feature>
<feature type="region of interest" description="Disordered" evidence="1">
    <location>
        <begin position="374"/>
        <end position="417"/>
    </location>
</feature>
<feature type="region of interest" description="Disordered" evidence="1">
    <location>
        <begin position="235"/>
        <end position="274"/>
    </location>
</feature>
<reference evidence="2 3" key="1">
    <citation type="journal article" date="2020" name="ISME J.">
        <title>Uncovering the hidden diversity of litter-decomposition mechanisms in mushroom-forming fungi.</title>
        <authorList>
            <person name="Floudas D."/>
            <person name="Bentzer J."/>
            <person name="Ahren D."/>
            <person name="Johansson T."/>
            <person name="Persson P."/>
            <person name="Tunlid A."/>
        </authorList>
    </citation>
    <scope>NUCLEOTIDE SEQUENCE [LARGE SCALE GENOMIC DNA]</scope>
    <source>
        <strain evidence="2 3">CBS 661.87</strain>
    </source>
</reference>
<sequence length="417" mass="47751">MSTISDEWQHITGPNAYAQLAVASCIAHSGFFNTRRLECLWYGFWHRCLEILVANLGPNMLIEPQLELDVFQVIHDKSIKLDDSISTLPQSKATKGIPDFGVLVALIKSRSDKTRITSDTIFDHYTAWDVLKAKRMKIGILMEIKKGPTRSQPNAEVFFKDLEFWQGQAANALNDQVTNAFTCYPQNERFILMACSGEWWRWKLAVAEDYGIHRDGLPPRRVALDAPEFQEAIERQKQKKKQAQQAQQVQQVQQQQNEEDTPVRERGGTDRYNMRAIKAKVTEADVEGSDANDLIPHANQRRKAKVGYVAKKADFYRHTPAGLPRMQRLLTDTEMENEDLHRKDWSGYILFGNAVSDQNLSYVRRFLKKTEESIYESNFEETEEDDAEPATEEEGEESHTDAGEGERSDTGEEDEEV</sequence>
<feature type="compositionally biased region" description="Basic and acidic residues" evidence="1">
    <location>
        <begin position="397"/>
        <end position="410"/>
    </location>
</feature>
<dbReference type="OrthoDB" id="2610860at2759"/>
<gene>
    <name evidence="2" type="ORF">D9615_009710</name>
</gene>
<evidence type="ECO:0000313" key="3">
    <source>
        <dbReference type="Proteomes" id="UP000565441"/>
    </source>
</evidence>
<comment type="caution">
    <text evidence="2">The sequence shown here is derived from an EMBL/GenBank/DDBJ whole genome shotgun (WGS) entry which is preliminary data.</text>
</comment>
<feature type="compositionally biased region" description="Low complexity" evidence="1">
    <location>
        <begin position="243"/>
        <end position="256"/>
    </location>
</feature>
<evidence type="ECO:0000256" key="1">
    <source>
        <dbReference type="SAM" id="MobiDB-lite"/>
    </source>
</evidence>
<proteinExistence type="predicted"/>
<name>A0A8H5GUR2_9AGAR</name>